<evidence type="ECO:0000256" key="4">
    <source>
        <dbReference type="ARBA" id="ARBA00022917"/>
    </source>
</evidence>
<keyword evidence="10" id="KW-1185">Reference proteome</keyword>
<accession>A0A221KG99</accession>
<dbReference type="GO" id="GO:0043023">
    <property type="term" value="F:ribosomal large subunit binding"/>
    <property type="evidence" value="ECO:0007669"/>
    <property type="project" value="TreeGrafter"/>
</dbReference>
<keyword evidence="4 6" id="KW-0648">Protein biosynthesis</keyword>
<dbReference type="InterPro" id="IPR036191">
    <property type="entry name" value="RRF_sf"/>
</dbReference>
<dbReference type="PANTHER" id="PTHR20982">
    <property type="entry name" value="RIBOSOME RECYCLING FACTOR"/>
    <property type="match status" value="1"/>
</dbReference>
<comment type="similarity">
    <text evidence="2 6">Belongs to the RRF family.</text>
</comment>
<comment type="subcellular location">
    <subcellularLocation>
        <location evidence="1 6">Cytoplasm</location>
    </subcellularLocation>
</comment>
<dbReference type="EMBL" id="CP022423">
    <property type="protein sequence ID" value="ASM78072.1"/>
    <property type="molecule type" value="Genomic_DNA"/>
</dbReference>
<dbReference type="FunFam" id="1.10.132.20:FF:000001">
    <property type="entry name" value="Ribosome-recycling factor"/>
    <property type="match status" value="1"/>
</dbReference>
<dbReference type="Gene3D" id="1.10.132.20">
    <property type="entry name" value="Ribosome-recycling factor"/>
    <property type="match status" value="1"/>
</dbReference>
<organism evidence="9 10">
    <name type="scientific">Vitreoscilla filiformis</name>
    <dbReference type="NCBI Taxonomy" id="63"/>
    <lineage>
        <taxon>Bacteria</taxon>
        <taxon>Pseudomonadati</taxon>
        <taxon>Pseudomonadota</taxon>
        <taxon>Betaproteobacteria</taxon>
        <taxon>Neisseriales</taxon>
        <taxon>Neisseriaceae</taxon>
        <taxon>Vitreoscilla</taxon>
    </lineage>
</organism>
<evidence type="ECO:0000313" key="10">
    <source>
        <dbReference type="Proteomes" id="UP000199729"/>
    </source>
</evidence>
<dbReference type="KEGG" id="vff:VITFI_CDS2294"/>
<evidence type="ECO:0000256" key="2">
    <source>
        <dbReference type="ARBA" id="ARBA00005912"/>
    </source>
</evidence>
<reference evidence="9 10" key="1">
    <citation type="submission" date="2017-07" db="EMBL/GenBank/DDBJ databases">
        <title>Complete Genome Sequence of the cosmetic ferment Vitreoscilla filiformis (ATCC15551).</title>
        <authorList>
            <person name="Contreras S."/>
            <person name="Sagory-Zalkind P."/>
            <person name="Blanquart H."/>
            <person name="Iltis A."/>
            <person name="Morand S.C."/>
        </authorList>
    </citation>
    <scope>NUCLEOTIDE SEQUENCE [LARGE SCALE GENOMIC DNA]</scope>
    <source>
        <strain evidence="9 10">ATCC 15551</strain>
    </source>
</reference>
<evidence type="ECO:0000313" key="9">
    <source>
        <dbReference type="EMBL" id="ASM78072.1"/>
    </source>
</evidence>
<dbReference type="AlphaFoldDB" id="A0A221KG99"/>
<feature type="coiled-coil region" evidence="7">
    <location>
        <begin position="132"/>
        <end position="159"/>
    </location>
</feature>
<proteinExistence type="inferred from homology"/>
<dbReference type="FunFam" id="3.30.1360.40:FF:000001">
    <property type="entry name" value="Ribosome-recycling factor"/>
    <property type="match status" value="1"/>
</dbReference>
<dbReference type="Pfam" id="PF01765">
    <property type="entry name" value="RRF"/>
    <property type="match status" value="1"/>
</dbReference>
<evidence type="ECO:0000256" key="1">
    <source>
        <dbReference type="ARBA" id="ARBA00004496"/>
    </source>
</evidence>
<dbReference type="InterPro" id="IPR002661">
    <property type="entry name" value="Ribosome_recyc_fac"/>
</dbReference>
<evidence type="ECO:0000256" key="3">
    <source>
        <dbReference type="ARBA" id="ARBA00022490"/>
    </source>
</evidence>
<name>A0A221KG99_VITFI</name>
<feature type="domain" description="Ribosome recycling factor" evidence="8">
    <location>
        <begin position="27"/>
        <end position="190"/>
    </location>
</feature>
<comment type="function">
    <text evidence="5 6">Responsible for the release of ribosomes from messenger RNA at the termination of protein biosynthesis. May increase the efficiency of translation by recycling ribosomes from one round of translation to another.</text>
</comment>
<dbReference type="Proteomes" id="UP000199729">
    <property type="component" value="Chromosome"/>
</dbReference>
<keyword evidence="7" id="KW-0175">Coiled coil</keyword>
<evidence type="ECO:0000256" key="5">
    <source>
        <dbReference type="ARBA" id="ARBA00025050"/>
    </source>
</evidence>
<evidence type="ECO:0000256" key="6">
    <source>
        <dbReference type="HAMAP-Rule" id="MF_00040"/>
    </source>
</evidence>
<evidence type="ECO:0000259" key="8">
    <source>
        <dbReference type="Pfam" id="PF01765"/>
    </source>
</evidence>
<dbReference type="Gene3D" id="3.30.1360.40">
    <property type="match status" value="1"/>
</dbReference>
<dbReference type="NCBIfam" id="TIGR00496">
    <property type="entry name" value="frr"/>
    <property type="match status" value="1"/>
</dbReference>
<dbReference type="InterPro" id="IPR023584">
    <property type="entry name" value="Ribosome_recyc_fac_dom"/>
</dbReference>
<dbReference type="SUPFAM" id="SSF55194">
    <property type="entry name" value="Ribosome recycling factor, RRF"/>
    <property type="match status" value="1"/>
</dbReference>
<dbReference type="HAMAP" id="MF_00040">
    <property type="entry name" value="RRF"/>
    <property type="match status" value="1"/>
</dbReference>
<dbReference type="PANTHER" id="PTHR20982:SF3">
    <property type="entry name" value="MITOCHONDRIAL RIBOSOME RECYCLING FACTOR PSEUDO 1"/>
    <property type="match status" value="1"/>
</dbReference>
<protein>
    <recommendedName>
        <fullName evidence="6">Ribosome-recycling factor</fullName>
        <shortName evidence="6">RRF</shortName>
    </recommendedName>
    <alternativeName>
        <fullName evidence="6">Ribosome-releasing factor</fullName>
    </alternativeName>
</protein>
<keyword evidence="3 6" id="KW-0963">Cytoplasm</keyword>
<gene>
    <name evidence="6" type="primary">frr</name>
    <name evidence="9" type="ORF">VITFI_CDS2294</name>
</gene>
<dbReference type="GO" id="GO:0005829">
    <property type="term" value="C:cytosol"/>
    <property type="evidence" value="ECO:0007669"/>
    <property type="project" value="GOC"/>
</dbReference>
<dbReference type="CDD" id="cd00520">
    <property type="entry name" value="RRF"/>
    <property type="match status" value="1"/>
</dbReference>
<sequence>MQPLAMATIPEIKKTAETKMAKSIEALKNELQKIRTGRAHPGILDQVHVDYYGSPVPISQVANVSLLDARTITVQPWEKGMGAKIEKAIRESDLGLNPSSQGDLLRVPMPALTQERRKELTKVVKHTGEESKVAVRNLRRDANEQLKKLLKEKLVSEDDERRAQDDVQKLTDRTIAEVDKLVASKEADVMAV</sequence>
<evidence type="ECO:0000256" key="7">
    <source>
        <dbReference type="SAM" id="Coils"/>
    </source>
</evidence>
<dbReference type="GO" id="GO:0002184">
    <property type="term" value="P:cytoplasmic translational termination"/>
    <property type="evidence" value="ECO:0007669"/>
    <property type="project" value="TreeGrafter"/>
</dbReference>